<proteinExistence type="predicted"/>
<accession>A0A7W8F068</accession>
<dbReference type="EMBL" id="JACHJF010000001">
    <property type="protein sequence ID" value="MBB5117122.1"/>
    <property type="molecule type" value="Genomic_DNA"/>
</dbReference>
<dbReference type="AlphaFoldDB" id="A0A7W8F068"/>
<dbReference type="Proteomes" id="UP000528608">
    <property type="component" value="Unassembled WGS sequence"/>
</dbReference>
<comment type="caution">
    <text evidence="1">The sequence shown here is derived from an EMBL/GenBank/DDBJ whole genome shotgun (WGS) entry which is preliminary data.</text>
</comment>
<evidence type="ECO:0000313" key="2">
    <source>
        <dbReference type="Proteomes" id="UP000528608"/>
    </source>
</evidence>
<reference evidence="1 2" key="1">
    <citation type="submission" date="2020-08" db="EMBL/GenBank/DDBJ databases">
        <title>Genomic Encyclopedia of Type Strains, Phase III (KMG-III): the genomes of soil and plant-associated and newly described type strains.</title>
        <authorList>
            <person name="Whitman W."/>
        </authorList>
    </citation>
    <scope>NUCLEOTIDE SEQUENCE [LARGE SCALE GENOMIC DNA]</scope>
    <source>
        <strain evidence="1 2">CECT 3259</strain>
    </source>
</reference>
<organism evidence="1 2">
    <name type="scientific">Streptomyces eurocidicus</name>
    <name type="common">Streptoverticillium eurocidicus</name>
    <dbReference type="NCBI Taxonomy" id="66423"/>
    <lineage>
        <taxon>Bacteria</taxon>
        <taxon>Bacillati</taxon>
        <taxon>Actinomycetota</taxon>
        <taxon>Actinomycetes</taxon>
        <taxon>Kitasatosporales</taxon>
        <taxon>Streptomycetaceae</taxon>
        <taxon>Streptomyces</taxon>
    </lineage>
</organism>
<protein>
    <submittedName>
        <fullName evidence="1">Uncharacterized protein</fullName>
    </submittedName>
</protein>
<gene>
    <name evidence="1" type="ORF">FHS36_000520</name>
</gene>
<dbReference type="RefSeq" id="WP_376697768.1">
    <property type="nucleotide sequence ID" value="NZ_JACHJF010000001.1"/>
</dbReference>
<name>A0A7W8F068_STREU</name>
<evidence type="ECO:0000313" key="1">
    <source>
        <dbReference type="EMBL" id="MBB5117122.1"/>
    </source>
</evidence>
<sequence length="71" mass="7852">MDQKTHESVQLDPEATETATPITCARCGTAADGTPPTWTCSVENGSRRYFCDDCARANIRAIEGRLDSSWW</sequence>